<dbReference type="EMBL" id="JBBYAK010000001">
    <property type="protein sequence ID" value="MEL3956999.1"/>
    <property type="molecule type" value="Genomic_DNA"/>
</dbReference>
<dbReference type="GeneID" id="92960506"/>
<sequence length="47" mass="5309">MPNVYNDIKQTYYAEIQEKKISSYGAYAKRGKGVKHGIGKSILPVTY</sequence>
<gene>
    <name evidence="1" type="ORF">NST17_07290</name>
</gene>
<keyword evidence="2" id="KW-1185">Reference proteome</keyword>
<reference evidence="1 2" key="1">
    <citation type="submission" date="2024-03" db="EMBL/GenBank/DDBJ databases">
        <title>Bacilli Hybrid Assemblies.</title>
        <authorList>
            <person name="Kovac J."/>
        </authorList>
    </citation>
    <scope>NUCLEOTIDE SEQUENCE [LARGE SCALE GENOMIC DNA]</scope>
    <source>
        <strain evidence="1 2">FSL M8-0022</strain>
    </source>
</reference>
<comment type="caution">
    <text evidence="1">The sequence shown here is derived from an EMBL/GenBank/DDBJ whole genome shotgun (WGS) entry which is preliminary data.</text>
</comment>
<organism evidence="1 2">
    <name type="scientific">Caldifermentibacillus hisashii</name>
    <dbReference type="NCBI Taxonomy" id="996558"/>
    <lineage>
        <taxon>Bacteria</taxon>
        <taxon>Bacillati</taxon>
        <taxon>Bacillota</taxon>
        <taxon>Bacilli</taxon>
        <taxon>Bacillales</taxon>
        <taxon>Bacillaceae</taxon>
        <taxon>Caldifermentibacillus</taxon>
    </lineage>
</organism>
<protein>
    <submittedName>
        <fullName evidence="1">Uncharacterized protein</fullName>
    </submittedName>
</protein>
<proteinExistence type="predicted"/>
<evidence type="ECO:0000313" key="2">
    <source>
        <dbReference type="Proteomes" id="UP001459714"/>
    </source>
</evidence>
<dbReference type="Proteomes" id="UP001459714">
    <property type="component" value="Unassembled WGS sequence"/>
</dbReference>
<dbReference type="RefSeq" id="WP_251241896.1">
    <property type="nucleotide sequence ID" value="NZ_CP155467.1"/>
</dbReference>
<name>A0ABU9JVW1_9BACI</name>
<evidence type="ECO:0000313" key="1">
    <source>
        <dbReference type="EMBL" id="MEL3956999.1"/>
    </source>
</evidence>
<accession>A0ABU9JVW1</accession>